<organism evidence="1 2">
    <name type="scientific">Acidovorax soli</name>
    <dbReference type="NCBI Taxonomy" id="592050"/>
    <lineage>
        <taxon>Bacteria</taxon>
        <taxon>Pseudomonadati</taxon>
        <taxon>Pseudomonadota</taxon>
        <taxon>Betaproteobacteria</taxon>
        <taxon>Burkholderiales</taxon>
        <taxon>Comamonadaceae</taxon>
        <taxon>Acidovorax</taxon>
    </lineage>
</organism>
<dbReference type="Proteomes" id="UP000575083">
    <property type="component" value="Unassembled WGS sequence"/>
</dbReference>
<proteinExistence type="predicted"/>
<evidence type="ECO:0000313" key="1">
    <source>
        <dbReference type="EMBL" id="MBB6559657.1"/>
    </source>
</evidence>
<protein>
    <submittedName>
        <fullName evidence="1">Uncharacterized protein</fullName>
    </submittedName>
</protein>
<gene>
    <name evidence="1" type="ORF">HNP48_002324</name>
</gene>
<dbReference type="EMBL" id="JACHLK010000003">
    <property type="protein sequence ID" value="MBB6559657.1"/>
    <property type="molecule type" value="Genomic_DNA"/>
</dbReference>
<reference evidence="1 2" key="1">
    <citation type="submission" date="2020-08" db="EMBL/GenBank/DDBJ databases">
        <title>Functional genomics of gut bacteria from endangered species of beetles.</title>
        <authorList>
            <person name="Carlos-Shanley C."/>
        </authorList>
    </citation>
    <scope>NUCLEOTIDE SEQUENCE [LARGE SCALE GENOMIC DNA]</scope>
    <source>
        <strain evidence="1 2">S00198</strain>
    </source>
</reference>
<comment type="caution">
    <text evidence="1">The sequence shown here is derived from an EMBL/GenBank/DDBJ whole genome shotgun (WGS) entry which is preliminary data.</text>
</comment>
<evidence type="ECO:0000313" key="2">
    <source>
        <dbReference type="Proteomes" id="UP000575083"/>
    </source>
</evidence>
<sequence length="113" mass="12375">MFAAIAHPGARQGLLHEEDAAVPSSLILHIAHDGAHSYRARMFDERDQVGTATCHSRIDEAIRWYGEHAPVAGIQAFRIWYGGWCAGSFSLAEMEQGADGIAERLLVLSMVAR</sequence>
<keyword evidence="2" id="KW-1185">Reference proteome</keyword>
<dbReference type="AlphaFoldDB" id="A0A7X0PDN4"/>
<accession>A0A7X0PDN4</accession>
<name>A0A7X0PDN4_9BURK</name>
<dbReference type="RefSeq" id="WP_184857047.1">
    <property type="nucleotide sequence ID" value="NZ_JACHLK010000003.1"/>
</dbReference>